<evidence type="ECO:0000313" key="3">
    <source>
        <dbReference type="Proteomes" id="UP001652621"/>
    </source>
</evidence>
<sequence>MNINATADVLLATAQVRIKSLHGEFLTVKALIDQGSQVTFISEDVAQLLQLPRKKTDVRLQGLGKTIVGVAKSKVALEIRPRFVSDIKIDAEALVLPSLASAHPDRSFHYDVDKWRNVNLADPNFNRTEKIDLVIGADLYSQILEEGVRHDDQIVGQNTKWVWILSGTVIMKPAATTTKSAATTTIERFWEIEEIEDEETSLEDEYCLKLYEDTTRIDNSGRFVVRLPFAEDKELGKSYKRAMARFLSLEKRLEESTYLREEYNKTMSELISMKHMVKVEEQKEAKYYMPHQAVVRETSLITKVRVVFDASSKTSNGKALNDILHVGPKMQWDIFDIITKWRSWKFVISADVEKMFR</sequence>
<proteinExistence type="predicted"/>
<evidence type="ECO:0000313" key="4">
    <source>
        <dbReference type="RefSeq" id="XP_058974969.1"/>
    </source>
</evidence>
<protein>
    <submittedName>
        <fullName evidence="4">Uncharacterized protein LOC131801035</fullName>
    </submittedName>
</protein>
<dbReference type="InterPro" id="IPR021109">
    <property type="entry name" value="Peptidase_aspartic_dom_sf"/>
</dbReference>
<evidence type="ECO:0000259" key="2">
    <source>
        <dbReference type="PROSITE" id="PS50175"/>
    </source>
</evidence>
<dbReference type="Gene3D" id="2.40.70.10">
    <property type="entry name" value="Acid Proteases"/>
    <property type="match status" value="1"/>
</dbReference>
<keyword evidence="1" id="KW-0378">Hydrolase</keyword>
<dbReference type="InterPro" id="IPR001995">
    <property type="entry name" value="Peptidase_A2_cat"/>
</dbReference>
<dbReference type="GeneID" id="131801035"/>
<name>A0ABM3UN61_MUSDO</name>
<keyword evidence="3" id="KW-1185">Reference proteome</keyword>
<organism evidence="3 4">
    <name type="scientific">Musca domestica</name>
    <name type="common">House fly</name>
    <dbReference type="NCBI Taxonomy" id="7370"/>
    <lineage>
        <taxon>Eukaryota</taxon>
        <taxon>Metazoa</taxon>
        <taxon>Ecdysozoa</taxon>
        <taxon>Arthropoda</taxon>
        <taxon>Hexapoda</taxon>
        <taxon>Insecta</taxon>
        <taxon>Pterygota</taxon>
        <taxon>Neoptera</taxon>
        <taxon>Endopterygota</taxon>
        <taxon>Diptera</taxon>
        <taxon>Brachycera</taxon>
        <taxon>Muscomorpha</taxon>
        <taxon>Muscoidea</taxon>
        <taxon>Muscidae</taxon>
        <taxon>Musca</taxon>
    </lineage>
</organism>
<dbReference type="PANTHER" id="PTHR47331">
    <property type="entry name" value="PHD-TYPE DOMAIN-CONTAINING PROTEIN"/>
    <property type="match status" value="1"/>
</dbReference>
<evidence type="ECO:0000256" key="1">
    <source>
        <dbReference type="ARBA" id="ARBA00022801"/>
    </source>
</evidence>
<gene>
    <name evidence="4" type="primary">LOC131801035</name>
</gene>
<dbReference type="Proteomes" id="UP001652621">
    <property type="component" value="Unplaced"/>
</dbReference>
<dbReference type="CDD" id="cd00303">
    <property type="entry name" value="retropepsin_like"/>
    <property type="match status" value="1"/>
</dbReference>
<dbReference type="RefSeq" id="XP_058974969.1">
    <property type="nucleotide sequence ID" value="XM_059118986.1"/>
</dbReference>
<dbReference type="SUPFAM" id="SSF50630">
    <property type="entry name" value="Acid proteases"/>
    <property type="match status" value="1"/>
</dbReference>
<feature type="domain" description="Peptidase A2" evidence="2">
    <location>
        <begin position="28"/>
        <end position="112"/>
    </location>
</feature>
<dbReference type="PROSITE" id="PS50175">
    <property type="entry name" value="ASP_PROT_RETROV"/>
    <property type="match status" value="1"/>
</dbReference>
<reference evidence="4" key="1">
    <citation type="submission" date="2025-08" db="UniProtKB">
        <authorList>
            <consortium name="RefSeq"/>
        </authorList>
    </citation>
    <scope>IDENTIFICATION</scope>
    <source>
        <strain evidence="4">Aabys</strain>
        <tissue evidence="4">Whole body</tissue>
    </source>
</reference>
<dbReference type="PANTHER" id="PTHR47331:SF1">
    <property type="entry name" value="GAG-LIKE PROTEIN"/>
    <property type="match status" value="1"/>
</dbReference>
<accession>A0ABM3UN61</accession>